<accession>A0A0F0VP02</accession>
<keyword evidence="2" id="KW-0645">Protease</keyword>
<dbReference type="EMBL" id="LDZF01000004">
    <property type="protein sequence ID" value="KMK15334.1"/>
    <property type="molecule type" value="Genomic_DNA"/>
</dbReference>
<dbReference type="NCBIfam" id="NF007568">
    <property type="entry name" value="PRK10199.1"/>
    <property type="match status" value="1"/>
</dbReference>
<keyword evidence="9" id="KW-1185">Reference proteome</keyword>
<dbReference type="AlphaFoldDB" id="A0A0F0VP02"/>
<evidence type="ECO:0000256" key="3">
    <source>
        <dbReference type="ARBA" id="ARBA00022723"/>
    </source>
</evidence>
<keyword evidence="4" id="KW-0732">Signal</keyword>
<evidence type="ECO:0000313" key="9">
    <source>
        <dbReference type="Proteomes" id="UP000036196"/>
    </source>
</evidence>
<dbReference type="SUPFAM" id="SSF53187">
    <property type="entry name" value="Zn-dependent exopeptidases"/>
    <property type="match status" value="1"/>
</dbReference>
<keyword evidence="3" id="KW-0479">Metal-binding</keyword>
<evidence type="ECO:0000256" key="4">
    <source>
        <dbReference type="ARBA" id="ARBA00022729"/>
    </source>
</evidence>
<sequence>MFAPLCRRLFCLALGACISAPSFAAPTGSFASEQARHIATYFPGRMTGTPAEMLTADYLRQQFAAMGYESDIRTFNSRYIYTDRNHRQSWRKVTGSTVIAAREGSDPQQIVVMAHLDTYAPLSDEDSAHNLGGLTLQGIDDNALGVGVMLELAEKLRDVPIRYGIRFIATSGEEQGRLGAKNLLERMTPEQRKNTLLVINLDNLAVGDRLYFNSGKNTPEAVRKLTRDRALTLAHRWGVPAASNPGLNAAYPKGTACCSDADVFDSAGIPVLSVEATNWSLGKKDGYQQRAKSRTFPEGTSWHDPRLDNQQYLDKALPGRIDLRGREVVNVMLPLVRELAGTAKGANGNKKVGK</sequence>
<organism evidence="8 9">
    <name type="scientific">Pluralibacter gergoviae</name>
    <name type="common">Enterobacter gergoviae</name>
    <dbReference type="NCBI Taxonomy" id="61647"/>
    <lineage>
        <taxon>Bacteria</taxon>
        <taxon>Pseudomonadati</taxon>
        <taxon>Pseudomonadota</taxon>
        <taxon>Gammaproteobacteria</taxon>
        <taxon>Enterobacterales</taxon>
        <taxon>Enterobacteriaceae</taxon>
        <taxon>Pluralibacter</taxon>
    </lineage>
</organism>
<dbReference type="PANTHER" id="PTHR12147">
    <property type="entry name" value="METALLOPEPTIDASE M28 FAMILY MEMBER"/>
    <property type="match status" value="1"/>
</dbReference>
<dbReference type="STRING" id="61647.LG71_09475"/>
<dbReference type="RefSeq" id="WP_045289338.1">
    <property type="nucleotide sequence ID" value="NZ_DAMADZ010000015.1"/>
</dbReference>
<name>A0A0F0VP02_PLUGE</name>
<evidence type="ECO:0000256" key="1">
    <source>
        <dbReference type="ARBA" id="ARBA00022438"/>
    </source>
</evidence>
<evidence type="ECO:0000313" key="8">
    <source>
        <dbReference type="EMBL" id="KMK15334.1"/>
    </source>
</evidence>
<dbReference type="GO" id="GO:0008235">
    <property type="term" value="F:metalloexopeptidase activity"/>
    <property type="evidence" value="ECO:0007669"/>
    <property type="project" value="InterPro"/>
</dbReference>
<dbReference type="InterPro" id="IPR007484">
    <property type="entry name" value="Peptidase_M28"/>
</dbReference>
<evidence type="ECO:0000256" key="6">
    <source>
        <dbReference type="ARBA" id="ARBA00022833"/>
    </source>
</evidence>
<dbReference type="InterPro" id="IPR045175">
    <property type="entry name" value="M28_fam"/>
</dbReference>
<dbReference type="Pfam" id="PF04389">
    <property type="entry name" value="Peptidase_M28"/>
    <property type="match status" value="1"/>
</dbReference>
<proteinExistence type="predicted"/>
<keyword evidence="1" id="KW-0031">Aminopeptidase</keyword>
<reference evidence="8 9" key="1">
    <citation type="submission" date="2015-05" db="EMBL/GenBank/DDBJ databases">
        <title>Genome sequences of Pluralibacter gergoviae.</title>
        <authorList>
            <person name="Greninger A.L."/>
            <person name="Miller S."/>
        </authorList>
    </citation>
    <scope>NUCLEOTIDE SEQUENCE [LARGE SCALE GENOMIC DNA]</scope>
    <source>
        <strain evidence="8 9">JS81F13</strain>
    </source>
</reference>
<dbReference type="Proteomes" id="UP000036196">
    <property type="component" value="Unassembled WGS sequence"/>
</dbReference>
<dbReference type="GO" id="GO:0046872">
    <property type="term" value="F:metal ion binding"/>
    <property type="evidence" value="ECO:0007669"/>
    <property type="project" value="UniProtKB-KW"/>
</dbReference>
<protein>
    <submittedName>
        <fullName evidence="8">Alkaline phosphatase</fullName>
    </submittedName>
</protein>
<keyword evidence="6" id="KW-0862">Zinc</keyword>
<dbReference type="PATRIC" id="fig|61647.13.peg.1992"/>
<dbReference type="FunFam" id="3.40.630.10:FF:000038">
    <property type="entry name" value="Alkaline phosphatase isozyme conversion"/>
    <property type="match status" value="1"/>
</dbReference>
<keyword evidence="5" id="KW-0378">Hydrolase</keyword>
<gene>
    <name evidence="8" type="ORF">ABW06_04985</name>
</gene>
<comment type="caution">
    <text evidence="8">The sequence shown here is derived from an EMBL/GenBank/DDBJ whole genome shotgun (WGS) entry which is preliminary data.</text>
</comment>
<evidence type="ECO:0000256" key="5">
    <source>
        <dbReference type="ARBA" id="ARBA00022801"/>
    </source>
</evidence>
<dbReference type="eggNOG" id="COG2234">
    <property type="taxonomic scope" value="Bacteria"/>
</dbReference>
<feature type="domain" description="Peptidase M28" evidence="7">
    <location>
        <begin position="98"/>
        <end position="321"/>
    </location>
</feature>
<dbReference type="GO" id="GO:0004177">
    <property type="term" value="F:aminopeptidase activity"/>
    <property type="evidence" value="ECO:0007669"/>
    <property type="project" value="UniProtKB-KW"/>
</dbReference>
<dbReference type="GO" id="GO:0006508">
    <property type="term" value="P:proteolysis"/>
    <property type="evidence" value="ECO:0007669"/>
    <property type="project" value="UniProtKB-KW"/>
</dbReference>
<evidence type="ECO:0000259" key="7">
    <source>
        <dbReference type="Pfam" id="PF04389"/>
    </source>
</evidence>
<dbReference type="PANTHER" id="PTHR12147:SF56">
    <property type="entry name" value="AMINOPEPTIDASE YDR415C-RELATED"/>
    <property type="match status" value="1"/>
</dbReference>
<dbReference type="Gene3D" id="3.40.630.10">
    <property type="entry name" value="Zn peptidases"/>
    <property type="match status" value="1"/>
</dbReference>
<evidence type="ECO:0000256" key="2">
    <source>
        <dbReference type="ARBA" id="ARBA00022670"/>
    </source>
</evidence>